<evidence type="ECO:0000313" key="5">
    <source>
        <dbReference type="Proteomes" id="UP000649151"/>
    </source>
</evidence>
<evidence type="ECO:0000259" key="3">
    <source>
        <dbReference type="PROSITE" id="PS50801"/>
    </source>
</evidence>
<evidence type="ECO:0000313" key="4">
    <source>
        <dbReference type="EMBL" id="MBC5787404.1"/>
    </source>
</evidence>
<dbReference type="PROSITE" id="PS50801">
    <property type="entry name" value="STAS"/>
    <property type="match status" value="1"/>
</dbReference>
<dbReference type="InterPro" id="IPR002645">
    <property type="entry name" value="STAS_dom"/>
</dbReference>
<dbReference type="RefSeq" id="WP_069989096.1">
    <property type="nucleotide sequence ID" value="NZ_JACOQK010000001.1"/>
</dbReference>
<dbReference type="PANTHER" id="PTHR33495">
    <property type="entry name" value="ANTI-SIGMA FACTOR ANTAGONIST TM_1081-RELATED-RELATED"/>
    <property type="match status" value="1"/>
</dbReference>
<dbReference type="Gene3D" id="3.30.750.24">
    <property type="entry name" value="STAS domain"/>
    <property type="match status" value="1"/>
</dbReference>
<dbReference type="NCBIfam" id="TIGR00377">
    <property type="entry name" value="ant_ant_sig"/>
    <property type="match status" value="1"/>
</dbReference>
<evidence type="ECO:0000256" key="2">
    <source>
        <dbReference type="RuleBase" id="RU003749"/>
    </source>
</evidence>
<reference evidence="4 5" key="1">
    <citation type="submission" date="2020-08" db="EMBL/GenBank/DDBJ databases">
        <title>Genome public.</title>
        <authorList>
            <person name="Liu C."/>
            <person name="Sun Q."/>
        </authorList>
    </citation>
    <scope>NUCLEOTIDE SEQUENCE [LARGE SCALE GENOMIC DNA]</scope>
    <source>
        <strain evidence="4 5">NSJ-27</strain>
    </source>
</reference>
<accession>A0ABR7IQI0</accession>
<organism evidence="4 5">
    <name type="scientific">Clostridium facile</name>
    <dbReference type="NCBI Taxonomy" id="2763035"/>
    <lineage>
        <taxon>Bacteria</taxon>
        <taxon>Bacillati</taxon>
        <taxon>Bacillota</taxon>
        <taxon>Clostridia</taxon>
        <taxon>Eubacteriales</taxon>
        <taxon>Clostridiaceae</taxon>
        <taxon>Clostridium</taxon>
    </lineage>
</organism>
<dbReference type="InterPro" id="IPR036513">
    <property type="entry name" value="STAS_dom_sf"/>
</dbReference>
<dbReference type="SUPFAM" id="SSF52091">
    <property type="entry name" value="SpoIIaa-like"/>
    <property type="match status" value="1"/>
</dbReference>
<keyword evidence="5" id="KW-1185">Reference proteome</keyword>
<dbReference type="Pfam" id="PF01740">
    <property type="entry name" value="STAS"/>
    <property type="match status" value="1"/>
</dbReference>
<dbReference type="PANTHER" id="PTHR33495:SF2">
    <property type="entry name" value="ANTI-SIGMA FACTOR ANTAGONIST TM_1081-RELATED"/>
    <property type="match status" value="1"/>
</dbReference>
<gene>
    <name evidence="4" type="ORF">H8Z77_05115</name>
</gene>
<feature type="domain" description="STAS" evidence="3">
    <location>
        <begin position="1"/>
        <end position="107"/>
    </location>
</feature>
<sequence>MEVKIELSGQVMTAYLSGEIDHHSIRPVREEIDRFAEGAIPKLLLLDFTDVTFMDSSGIGLVMGRYKLLKSMGGEVKVTNPTPHIKKVMHLAGLDRLAVIEDKEGKS</sequence>
<name>A0ABR7IQI0_9CLOT</name>
<comment type="caution">
    <text evidence="4">The sequence shown here is derived from an EMBL/GenBank/DDBJ whole genome shotgun (WGS) entry which is preliminary data.</text>
</comment>
<proteinExistence type="inferred from homology"/>
<dbReference type="CDD" id="cd07043">
    <property type="entry name" value="STAS_anti-anti-sigma_factors"/>
    <property type="match status" value="1"/>
</dbReference>
<dbReference type="Proteomes" id="UP000649151">
    <property type="component" value="Unassembled WGS sequence"/>
</dbReference>
<protein>
    <recommendedName>
        <fullName evidence="2">Anti-sigma factor antagonist</fullName>
    </recommendedName>
</protein>
<evidence type="ECO:0000256" key="1">
    <source>
        <dbReference type="ARBA" id="ARBA00009013"/>
    </source>
</evidence>
<dbReference type="EMBL" id="JACOQK010000001">
    <property type="protein sequence ID" value="MBC5787404.1"/>
    <property type="molecule type" value="Genomic_DNA"/>
</dbReference>
<comment type="similarity">
    <text evidence="1 2">Belongs to the anti-sigma-factor antagonist family.</text>
</comment>
<dbReference type="InterPro" id="IPR003658">
    <property type="entry name" value="Anti-sigma_ant"/>
</dbReference>